<dbReference type="Proteomes" id="UP000887226">
    <property type="component" value="Unassembled WGS sequence"/>
</dbReference>
<dbReference type="GO" id="GO:0031267">
    <property type="term" value="F:small GTPase binding"/>
    <property type="evidence" value="ECO:0007669"/>
    <property type="project" value="InterPro"/>
</dbReference>
<name>A0A9P8CJ21_9HELO</name>
<sequence>MASRDQVHQHKFTKSSVLRSFMHKRTPSGGETLAPAKDIIVSTPAYGTSFLPADHPHSRALGELHQNHGSNQPRKKEEYDANDSGKVSLQKKTKSAISLRSLTGKDAEKPRVKNKEYKDGKPKKAKSSTNLANLLSRPKSFKNLQKQTQEDELRSQKNKENQTPAATSSEGGSRPPIYSQFSSEYFAKQPLGGKFLEDEIDLYTPQQYSPGKQRNFYEGPGSQPTIRKREEMSQRPKSTYLPSSLSIQDIGRRVSGNGTRISLDLVRRVSGNQRPSFDRKSTEVSTISEKSEKSGPTRGKRVLAAVSGLGTESKELEQSQGRTRVLNDKDVEKEFEAMLDRRNIPEHQRGKMRSLAFTMKKDFIKQDWAEIDAARSSRPGTRGSDSSADAADGVQAEPKTKSKRPRSRNFTLSRSSSKEPSSPKKKSKSELSLKRHSRTKSTESLNQGTRSITASGTAVAQNIIAKAKGQTPEDFVSYIRKVQKPELVEVGRLHKLRLLLRNETVAWTDEFIKLGGMDEIVALLHRIMAVEWREEHEDALLHETLLCLKALATTALAMEKLNDIQITLFPALLHMIFDEEKKGPSEFTTRNIISSIMFTYLRSAPLPERSMRAKTLLSYFKDPEPNESQRPVGFVLEMRQPRPYRVWCKEISNVTKEVFWIFLHNLNVVALPGQVRRDVSPSHDTSASTISSRMSDSTFDENSPHHIFMVKHFPQELPPVPAAPYVGGVEWDATNYLASHLDILNGILSCLETRGERNALREQLRVSGVEKVMGITLRTCKEKFYGGVHAGLRCWVAAATHDGWDTKDVRCGPSAEPTSPVRRPVSKKPAEAAPKIDMKLSFGGEKKVTNFHDAWL</sequence>
<dbReference type="EMBL" id="MU253741">
    <property type="protein sequence ID" value="KAG9248893.1"/>
    <property type="molecule type" value="Genomic_DNA"/>
</dbReference>
<evidence type="ECO:0000259" key="2">
    <source>
        <dbReference type="SMART" id="SM01140"/>
    </source>
</evidence>
<dbReference type="SUPFAM" id="SSF48371">
    <property type="entry name" value="ARM repeat"/>
    <property type="match status" value="1"/>
</dbReference>
<keyword evidence="4" id="KW-1185">Reference proteome</keyword>
<feature type="region of interest" description="Disordered" evidence="1">
    <location>
        <begin position="810"/>
        <end position="830"/>
    </location>
</feature>
<feature type="compositionally biased region" description="Basic and acidic residues" evidence="1">
    <location>
        <begin position="148"/>
        <end position="160"/>
    </location>
</feature>
<organism evidence="3 4">
    <name type="scientific">Calycina marina</name>
    <dbReference type="NCBI Taxonomy" id="1763456"/>
    <lineage>
        <taxon>Eukaryota</taxon>
        <taxon>Fungi</taxon>
        <taxon>Dikarya</taxon>
        <taxon>Ascomycota</taxon>
        <taxon>Pezizomycotina</taxon>
        <taxon>Leotiomycetes</taxon>
        <taxon>Helotiales</taxon>
        <taxon>Pezizellaceae</taxon>
        <taxon>Calycina</taxon>
    </lineage>
</organism>
<dbReference type="SMART" id="SM01140">
    <property type="entry name" value="Drf_GBD"/>
    <property type="match status" value="1"/>
</dbReference>
<feature type="domain" description="Formin GTPase-binding" evidence="2">
    <location>
        <begin position="323"/>
        <end position="600"/>
    </location>
</feature>
<feature type="region of interest" description="Disordered" evidence="1">
    <location>
        <begin position="272"/>
        <end position="328"/>
    </location>
</feature>
<dbReference type="GO" id="GO:0003779">
    <property type="term" value="F:actin binding"/>
    <property type="evidence" value="ECO:0007669"/>
    <property type="project" value="InterPro"/>
</dbReference>
<dbReference type="InterPro" id="IPR011989">
    <property type="entry name" value="ARM-like"/>
</dbReference>
<dbReference type="InterPro" id="IPR010473">
    <property type="entry name" value="GTPase-bd"/>
</dbReference>
<evidence type="ECO:0000256" key="1">
    <source>
        <dbReference type="SAM" id="MobiDB-lite"/>
    </source>
</evidence>
<comment type="caution">
    <text evidence="3">The sequence shown here is derived from an EMBL/GenBank/DDBJ whole genome shotgun (WGS) entry which is preliminary data.</text>
</comment>
<dbReference type="Pfam" id="PF06371">
    <property type="entry name" value="Drf_GBD"/>
    <property type="match status" value="1"/>
</dbReference>
<proteinExistence type="predicted"/>
<evidence type="ECO:0000313" key="4">
    <source>
        <dbReference type="Proteomes" id="UP000887226"/>
    </source>
</evidence>
<evidence type="ECO:0000313" key="3">
    <source>
        <dbReference type="EMBL" id="KAG9248893.1"/>
    </source>
</evidence>
<protein>
    <submittedName>
        <fullName evidence="3">Armadillo-type protein</fullName>
    </submittedName>
</protein>
<dbReference type="AlphaFoldDB" id="A0A9P8CJ21"/>
<dbReference type="GO" id="GO:0030036">
    <property type="term" value="P:actin cytoskeleton organization"/>
    <property type="evidence" value="ECO:0007669"/>
    <property type="project" value="InterPro"/>
</dbReference>
<dbReference type="OrthoDB" id="2155261at2759"/>
<feature type="region of interest" description="Disordered" evidence="1">
    <location>
        <begin position="373"/>
        <end position="450"/>
    </location>
</feature>
<feature type="region of interest" description="Disordered" evidence="1">
    <location>
        <begin position="1"/>
        <end position="181"/>
    </location>
</feature>
<accession>A0A9P8CJ21</accession>
<reference evidence="3" key="1">
    <citation type="journal article" date="2021" name="IMA Fungus">
        <title>Genomic characterization of three marine fungi, including Emericellopsis atlantica sp. nov. with signatures of a generalist lifestyle and marine biomass degradation.</title>
        <authorList>
            <person name="Hagestad O.C."/>
            <person name="Hou L."/>
            <person name="Andersen J.H."/>
            <person name="Hansen E.H."/>
            <person name="Altermark B."/>
            <person name="Li C."/>
            <person name="Kuhnert E."/>
            <person name="Cox R.J."/>
            <person name="Crous P.W."/>
            <person name="Spatafora J.W."/>
            <person name="Lail K."/>
            <person name="Amirebrahimi M."/>
            <person name="Lipzen A."/>
            <person name="Pangilinan J."/>
            <person name="Andreopoulos W."/>
            <person name="Hayes R.D."/>
            <person name="Ng V."/>
            <person name="Grigoriev I.V."/>
            <person name="Jackson S.A."/>
            <person name="Sutton T.D.S."/>
            <person name="Dobson A.D.W."/>
            <person name="Rama T."/>
        </authorList>
    </citation>
    <scope>NUCLEOTIDE SEQUENCE</scope>
    <source>
        <strain evidence="3">TRa3180A</strain>
    </source>
</reference>
<gene>
    <name evidence="3" type="ORF">BJ878DRAFT_579770</name>
</gene>
<dbReference type="InterPro" id="IPR016024">
    <property type="entry name" value="ARM-type_fold"/>
</dbReference>
<feature type="compositionally biased region" description="Polar residues" evidence="1">
    <location>
        <begin position="161"/>
        <end position="171"/>
    </location>
</feature>
<dbReference type="Gene3D" id="1.25.10.10">
    <property type="entry name" value="Leucine-rich Repeat Variant"/>
    <property type="match status" value="1"/>
</dbReference>
<feature type="compositionally biased region" description="Basic and acidic residues" evidence="1">
    <location>
        <begin position="103"/>
        <end position="122"/>
    </location>
</feature>
<feature type="compositionally biased region" description="Basic and acidic residues" evidence="1">
    <location>
        <begin position="54"/>
        <end position="66"/>
    </location>
</feature>
<feature type="region of interest" description="Disordered" evidence="1">
    <location>
        <begin position="677"/>
        <end position="696"/>
    </location>
</feature>
<feature type="region of interest" description="Disordered" evidence="1">
    <location>
        <begin position="202"/>
        <end position="243"/>
    </location>
</feature>
<feature type="compositionally biased region" description="Polar residues" evidence="1">
    <location>
        <begin position="682"/>
        <end position="696"/>
    </location>
</feature>